<dbReference type="AlphaFoldDB" id="M4BVZ9"/>
<evidence type="ECO:0000313" key="2">
    <source>
        <dbReference type="Proteomes" id="UP000011713"/>
    </source>
</evidence>
<accession>M4BVZ9</accession>
<keyword evidence="2" id="KW-1185">Reference proteome</keyword>
<dbReference type="VEuPathDB" id="FungiDB:HpaG810700"/>
<dbReference type="EMBL" id="JH597990">
    <property type="status" value="NOT_ANNOTATED_CDS"/>
    <property type="molecule type" value="Genomic_DNA"/>
</dbReference>
<proteinExistence type="predicted"/>
<reference evidence="1" key="2">
    <citation type="submission" date="2015-06" db="UniProtKB">
        <authorList>
            <consortium name="EnsemblProtists"/>
        </authorList>
    </citation>
    <scope>IDENTIFICATION</scope>
    <source>
        <strain evidence="1">Emoy2</strain>
    </source>
</reference>
<sequence length="68" mass="7970">MTPVANLFHNLTYYQKSSGIQVVSTYTACNEGRLCVDYTRFVLPTSRTRDVRKRSKVNRTRKLCLRKK</sequence>
<reference evidence="2" key="1">
    <citation type="journal article" date="2010" name="Science">
        <title>Signatures of adaptation to obligate biotrophy in the Hyaloperonospora arabidopsidis genome.</title>
        <authorList>
            <person name="Baxter L."/>
            <person name="Tripathy S."/>
            <person name="Ishaque N."/>
            <person name="Boot N."/>
            <person name="Cabral A."/>
            <person name="Kemen E."/>
            <person name="Thines M."/>
            <person name="Ah-Fong A."/>
            <person name="Anderson R."/>
            <person name="Badejoko W."/>
            <person name="Bittner-Eddy P."/>
            <person name="Boore J.L."/>
            <person name="Chibucos M.C."/>
            <person name="Coates M."/>
            <person name="Dehal P."/>
            <person name="Delehaunty K."/>
            <person name="Dong S."/>
            <person name="Downton P."/>
            <person name="Dumas B."/>
            <person name="Fabro G."/>
            <person name="Fronick C."/>
            <person name="Fuerstenberg S.I."/>
            <person name="Fulton L."/>
            <person name="Gaulin E."/>
            <person name="Govers F."/>
            <person name="Hughes L."/>
            <person name="Humphray S."/>
            <person name="Jiang R.H."/>
            <person name="Judelson H."/>
            <person name="Kamoun S."/>
            <person name="Kyung K."/>
            <person name="Meijer H."/>
            <person name="Minx P."/>
            <person name="Morris P."/>
            <person name="Nelson J."/>
            <person name="Phuntumart V."/>
            <person name="Qutob D."/>
            <person name="Rehmany A."/>
            <person name="Rougon-Cardoso A."/>
            <person name="Ryden P."/>
            <person name="Torto-Alalibo T."/>
            <person name="Studholme D."/>
            <person name="Wang Y."/>
            <person name="Win J."/>
            <person name="Wood J."/>
            <person name="Clifton S.W."/>
            <person name="Rogers J."/>
            <person name="Van den Ackerveken G."/>
            <person name="Jones J.D."/>
            <person name="McDowell J.M."/>
            <person name="Beynon J."/>
            <person name="Tyler B.M."/>
        </authorList>
    </citation>
    <scope>NUCLEOTIDE SEQUENCE [LARGE SCALE GENOMIC DNA]</scope>
    <source>
        <strain evidence="2">Emoy2</strain>
    </source>
</reference>
<dbReference type="HOGENOM" id="CLU_2799404_0_0_1"/>
<dbReference type="Proteomes" id="UP000011713">
    <property type="component" value="Unassembled WGS sequence"/>
</dbReference>
<organism evidence="1 2">
    <name type="scientific">Hyaloperonospora arabidopsidis (strain Emoy2)</name>
    <name type="common">Downy mildew agent</name>
    <name type="synonym">Peronospora arabidopsidis</name>
    <dbReference type="NCBI Taxonomy" id="559515"/>
    <lineage>
        <taxon>Eukaryota</taxon>
        <taxon>Sar</taxon>
        <taxon>Stramenopiles</taxon>
        <taxon>Oomycota</taxon>
        <taxon>Peronosporomycetes</taxon>
        <taxon>Peronosporales</taxon>
        <taxon>Peronosporaceae</taxon>
        <taxon>Hyaloperonospora</taxon>
    </lineage>
</organism>
<evidence type="ECO:0000313" key="1">
    <source>
        <dbReference type="EnsemblProtists" id="HpaP810700"/>
    </source>
</evidence>
<dbReference type="InParanoid" id="M4BVZ9"/>
<dbReference type="EnsemblProtists" id="HpaT810700">
    <property type="protein sequence ID" value="HpaP810700"/>
    <property type="gene ID" value="HpaG810700"/>
</dbReference>
<name>M4BVZ9_HYAAE</name>
<protein>
    <submittedName>
        <fullName evidence="1">Uncharacterized protein</fullName>
    </submittedName>
</protein>